<gene>
    <name evidence="4" type="ordered locus">Rmar_2024</name>
</gene>
<dbReference type="Pfam" id="PF19295">
    <property type="entry name" value="SufBD_N"/>
    <property type="match status" value="1"/>
</dbReference>
<proteinExistence type="inferred from homology"/>
<organism evidence="4 5">
    <name type="scientific">Rhodothermus marinus (strain ATCC 43812 / DSM 4252 / R-10)</name>
    <name type="common">Rhodothermus obamensis</name>
    <dbReference type="NCBI Taxonomy" id="518766"/>
    <lineage>
        <taxon>Bacteria</taxon>
        <taxon>Pseudomonadati</taxon>
        <taxon>Rhodothermota</taxon>
        <taxon>Rhodothermia</taxon>
        <taxon>Rhodothermales</taxon>
        <taxon>Rhodothermaceae</taxon>
        <taxon>Rhodothermus</taxon>
    </lineage>
</organism>
<dbReference type="InterPro" id="IPR000825">
    <property type="entry name" value="SUF_FeS_clus_asmbl_SufBD_core"/>
</dbReference>
<dbReference type="InterPro" id="IPR045595">
    <property type="entry name" value="SufBD_N"/>
</dbReference>
<dbReference type="InterPro" id="IPR011542">
    <property type="entry name" value="SUF_FeS_clus_asmbl_SufD"/>
</dbReference>
<dbReference type="KEGG" id="rmr:Rmar_2024"/>
<dbReference type="Proteomes" id="UP000002221">
    <property type="component" value="Chromosome"/>
</dbReference>
<evidence type="ECO:0000259" key="2">
    <source>
        <dbReference type="Pfam" id="PF01458"/>
    </source>
</evidence>
<evidence type="ECO:0000313" key="4">
    <source>
        <dbReference type="EMBL" id="ACY48905.1"/>
    </source>
</evidence>
<dbReference type="SUPFAM" id="SSF101960">
    <property type="entry name" value="Stabilizer of iron transporter SufD"/>
    <property type="match status" value="1"/>
</dbReference>
<comment type="similarity">
    <text evidence="1">Belongs to the iron-sulfur cluster assembly SufBD family.</text>
</comment>
<dbReference type="InterPro" id="IPR055346">
    <property type="entry name" value="Fe-S_cluster_assembly_SufBD"/>
</dbReference>
<dbReference type="NCBIfam" id="TIGR01981">
    <property type="entry name" value="sufD"/>
    <property type="match status" value="1"/>
</dbReference>
<evidence type="ECO:0000256" key="1">
    <source>
        <dbReference type="ARBA" id="ARBA00043967"/>
    </source>
</evidence>
<dbReference type="RefSeq" id="WP_012844516.1">
    <property type="nucleotide sequence ID" value="NC_013501.1"/>
</dbReference>
<dbReference type="InterPro" id="IPR037284">
    <property type="entry name" value="SUF_FeS_clus_asmbl_SufBD_sf"/>
</dbReference>
<dbReference type="EMBL" id="CP001807">
    <property type="protein sequence ID" value="ACY48905.1"/>
    <property type="molecule type" value="Genomic_DNA"/>
</dbReference>
<protein>
    <submittedName>
        <fullName evidence="4">FeS assembly protein SufD</fullName>
    </submittedName>
</protein>
<sequence>MTTTLTATTTRPEDRFLHAFEAYAGEVLNGTSEHLAALRRKAIERFGVLGFPGRKSEAWKYTPIAKALQHPYRIDPVPAVPALNEQALADYAIPELDAYRVVLVNGRFVPELSTTSDLPEGVVLTGLEEAARRHADLFEKYFAHYLDFENEPFLALNTAFARDGFFLYVPEGTALERPVHVLNLIDTDEELFLQPRNVVVAAPGASLKLVTSGHSRAAQRTFTNGVTEVFVGQGAEVHQYDLRLEGEAASGIFSTQAYLEGGARYTNGTLTLGGALVRNNVYVRFDDQEGEANLYGLFLGRGSMHIDNHTMIDHAVPHCVSNELYKGILDDEATGVFNGKVLVRPHAQKTNAYQSNKSIVLTREARMYSKPELEIYADDVRCTHGAAIGQLDEDGIFYLRARGLTLQKARAMMLLAFARDVLDQIAVAPVRAYLDELVAGRFGA</sequence>
<reference evidence="4 5" key="1">
    <citation type="journal article" date="2009" name="Stand. Genomic Sci.">
        <title>Complete genome sequence of Rhodothermus marinus type strain (R-10).</title>
        <authorList>
            <person name="Nolan M."/>
            <person name="Tindall B.J."/>
            <person name="Pomrenke H."/>
            <person name="Lapidus A."/>
            <person name="Copeland A."/>
            <person name="Glavina Del Rio T."/>
            <person name="Lucas S."/>
            <person name="Chen F."/>
            <person name="Tice H."/>
            <person name="Cheng J.F."/>
            <person name="Saunders E."/>
            <person name="Han C."/>
            <person name="Bruce D."/>
            <person name="Goodwin L."/>
            <person name="Chain P."/>
            <person name="Pitluck S."/>
            <person name="Ovchinikova G."/>
            <person name="Pati A."/>
            <person name="Ivanova N."/>
            <person name="Mavromatis K."/>
            <person name="Chen A."/>
            <person name="Palaniappan K."/>
            <person name="Land M."/>
            <person name="Hauser L."/>
            <person name="Chang Y.J."/>
            <person name="Jeffries C.D."/>
            <person name="Brettin T."/>
            <person name="Goker M."/>
            <person name="Bristow J."/>
            <person name="Eisen J.A."/>
            <person name="Markowitz V."/>
            <person name="Hugenholtz P."/>
            <person name="Kyrpides N.C."/>
            <person name="Klenk H.P."/>
            <person name="Detter J.C."/>
        </authorList>
    </citation>
    <scope>NUCLEOTIDE SEQUENCE [LARGE SCALE GENOMIC DNA]</scope>
    <source>
        <strain evidence="5">ATCC 43812 / DSM 4252 / R-10</strain>
    </source>
</reference>
<dbReference type="eggNOG" id="COG0719">
    <property type="taxonomic scope" value="Bacteria"/>
</dbReference>
<accession>D0MKJ3</accession>
<dbReference type="AlphaFoldDB" id="D0MKJ3"/>
<keyword evidence="5" id="KW-1185">Reference proteome</keyword>
<feature type="domain" description="SUF system FeS cluster assembly SufBD core" evidence="2">
    <location>
        <begin position="188"/>
        <end position="417"/>
    </location>
</feature>
<dbReference type="PANTHER" id="PTHR43575:SF1">
    <property type="entry name" value="PROTEIN ABCI7, CHLOROPLASTIC"/>
    <property type="match status" value="1"/>
</dbReference>
<dbReference type="HOGENOM" id="CLU_026231_5_2_10"/>
<evidence type="ECO:0000313" key="5">
    <source>
        <dbReference type="Proteomes" id="UP000002221"/>
    </source>
</evidence>
<dbReference type="GO" id="GO:0016226">
    <property type="term" value="P:iron-sulfur cluster assembly"/>
    <property type="evidence" value="ECO:0007669"/>
    <property type="project" value="InterPro"/>
</dbReference>
<evidence type="ECO:0000259" key="3">
    <source>
        <dbReference type="Pfam" id="PF19295"/>
    </source>
</evidence>
<dbReference type="Pfam" id="PF01458">
    <property type="entry name" value="SUFBD_core"/>
    <property type="match status" value="1"/>
</dbReference>
<name>D0MKJ3_RHOM4</name>
<dbReference type="PANTHER" id="PTHR43575">
    <property type="entry name" value="PROTEIN ABCI7, CHLOROPLASTIC"/>
    <property type="match status" value="1"/>
</dbReference>
<dbReference type="OrthoDB" id="9768262at2"/>
<feature type="domain" description="SUF system FeS cluster assembly SufBD N-terminal" evidence="3">
    <location>
        <begin position="13"/>
        <end position="181"/>
    </location>
</feature>
<dbReference type="STRING" id="518766.Rmar_2024"/>